<feature type="compositionally biased region" description="Basic residues" evidence="5">
    <location>
        <begin position="708"/>
        <end position="718"/>
    </location>
</feature>
<dbReference type="GO" id="GO:0008270">
    <property type="term" value="F:zinc ion binding"/>
    <property type="evidence" value="ECO:0007669"/>
    <property type="project" value="UniProtKB-KW"/>
</dbReference>
<reference evidence="8" key="1">
    <citation type="submission" date="2025-08" db="UniProtKB">
        <authorList>
            <consortium name="RefSeq"/>
        </authorList>
    </citation>
    <scope>IDENTIFICATION</scope>
</reference>
<dbReference type="InterPro" id="IPR004332">
    <property type="entry name" value="Transposase_MuDR"/>
</dbReference>
<keyword evidence="7" id="KW-1185">Reference proteome</keyword>
<feature type="compositionally biased region" description="Basic residues" evidence="5">
    <location>
        <begin position="634"/>
        <end position="644"/>
    </location>
</feature>
<evidence type="ECO:0000256" key="2">
    <source>
        <dbReference type="ARBA" id="ARBA00022771"/>
    </source>
</evidence>
<feature type="region of interest" description="Disordered" evidence="5">
    <location>
        <begin position="59"/>
        <end position="82"/>
    </location>
</feature>
<dbReference type="PANTHER" id="PTHR31973:SF187">
    <property type="entry name" value="MUTATOR TRANSPOSASE MUDRA PROTEIN"/>
    <property type="match status" value="1"/>
</dbReference>
<dbReference type="AlphaFoldDB" id="A0AB40D2E0"/>
<dbReference type="InterPro" id="IPR007527">
    <property type="entry name" value="Znf_SWIM"/>
</dbReference>
<dbReference type="GeneID" id="120282777"/>
<dbReference type="InterPro" id="IPR006564">
    <property type="entry name" value="Znf_PMZ"/>
</dbReference>
<evidence type="ECO:0000256" key="5">
    <source>
        <dbReference type="SAM" id="MobiDB-lite"/>
    </source>
</evidence>
<dbReference type="RefSeq" id="XP_039145558.1">
    <property type="nucleotide sequence ID" value="XM_039289624.1"/>
</dbReference>
<dbReference type="Pfam" id="PF03108">
    <property type="entry name" value="DBD_Tnp_Mut"/>
    <property type="match status" value="1"/>
</dbReference>
<gene>
    <name evidence="8" type="primary">LOC120282777</name>
</gene>
<evidence type="ECO:0000313" key="8">
    <source>
        <dbReference type="RefSeq" id="XP_039145558.1"/>
    </source>
</evidence>
<evidence type="ECO:0000313" key="7">
    <source>
        <dbReference type="Proteomes" id="UP001515500"/>
    </source>
</evidence>
<sequence>MEEDDLSTGLVDETTSEEEDFIDPDYDILDGDDDIDQDMGERRQWDTDIYSYSNFSRVKKYPDDGGEPYTSDEESDSENCSSEDLLTVKELDDDGESRFLEFNKEKDLYSPKLRVGMVFRDFDQLKKACRNWGIKHRFQVWFPQNDKKRVICACHNKQCSFKIYAAHVKKNDPSVLIKSANLNHSCGKVFNNFHVTSKWLASKYFDKYKADPNWSCNGLIKQVKDDHSLTISAMKAWRTKNLAMKWVNGDASEQYTKLCRYAAELKQSNPGSTVILWRDEQHFKGFYVCLKPLKDAFGSGCRPFIGLDGCFLKGLYDRQLLSAVGIDPNDCIFPIAYAVVLVENTETWTWFIELLRDDLEIWNSRYVTIKSDRQKGLKRVVQEIFPNVEHRNCVRHIYTNFREKFKGKAQKDYLWNAARASYVQRFNYWLGEIEKENPDARRWLDHEDRPHASWTRALFGTSCKCNILLNNICECFNRYIVDTRDKGIITMLEMIKLKLMRRIKRKKDQMLKYKGIICPKIQKRLDQMKEEAQCYTADFSGGPKVQVTGIGGSFIVDMIEHTCTCRRWELTGLPCPHAISAIYGNNQQPEEFVHTAYLVSTYLRVYEHYINPTNSEELWPEVNDGTRVIPPSMGRRKRGRKATARRKEPEEIEKALKKSKVDSNTSAKANKKIGKKGLSTIENVAFAMQRATIKRLHYKGTPSNLCVKRQKLIPRRKNASPENASSGSVAPPDVIGSQ</sequence>
<organism evidence="7 8">
    <name type="scientific">Dioscorea cayennensis subsp. rotundata</name>
    <name type="common">White Guinea yam</name>
    <name type="synonym">Dioscorea rotundata</name>
    <dbReference type="NCBI Taxonomy" id="55577"/>
    <lineage>
        <taxon>Eukaryota</taxon>
        <taxon>Viridiplantae</taxon>
        <taxon>Streptophyta</taxon>
        <taxon>Embryophyta</taxon>
        <taxon>Tracheophyta</taxon>
        <taxon>Spermatophyta</taxon>
        <taxon>Magnoliopsida</taxon>
        <taxon>Liliopsida</taxon>
        <taxon>Dioscoreales</taxon>
        <taxon>Dioscoreaceae</taxon>
        <taxon>Dioscorea</taxon>
    </lineage>
</organism>
<protein>
    <submittedName>
        <fullName evidence="8">Uncharacterized protein LOC120282777</fullName>
    </submittedName>
</protein>
<proteinExistence type="predicted"/>
<keyword evidence="1" id="KW-0479">Metal-binding</keyword>
<keyword evidence="3" id="KW-0862">Zinc</keyword>
<evidence type="ECO:0000259" key="6">
    <source>
        <dbReference type="PROSITE" id="PS50966"/>
    </source>
</evidence>
<feature type="compositionally biased region" description="Acidic residues" evidence="5">
    <location>
        <begin position="14"/>
        <end position="38"/>
    </location>
</feature>
<feature type="compositionally biased region" description="Acidic residues" evidence="5">
    <location>
        <begin position="64"/>
        <end position="77"/>
    </location>
</feature>
<dbReference type="Pfam" id="PF04434">
    <property type="entry name" value="SWIM"/>
    <property type="match status" value="1"/>
</dbReference>
<evidence type="ECO:0000256" key="4">
    <source>
        <dbReference type="PROSITE-ProRule" id="PRU00325"/>
    </source>
</evidence>
<feature type="compositionally biased region" description="Basic and acidic residues" evidence="5">
    <location>
        <begin position="645"/>
        <end position="661"/>
    </location>
</feature>
<name>A0AB40D2E0_DIOCR</name>
<dbReference type="Pfam" id="PF10551">
    <property type="entry name" value="MULE"/>
    <property type="match status" value="1"/>
</dbReference>
<feature type="domain" description="SWIM-type" evidence="6">
    <location>
        <begin position="554"/>
        <end position="586"/>
    </location>
</feature>
<dbReference type="PANTHER" id="PTHR31973">
    <property type="entry name" value="POLYPROTEIN, PUTATIVE-RELATED"/>
    <property type="match status" value="1"/>
</dbReference>
<keyword evidence="2 4" id="KW-0863">Zinc-finger</keyword>
<dbReference type="PROSITE" id="PS50966">
    <property type="entry name" value="ZF_SWIM"/>
    <property type="match status" value="1"/>
</dbReference>
<feature type="region of interest" description="Disordered" evidence="5">
    <location>
        <begin position="1"/>
        <end position="43"/>
    </location>
</feature>
<feature type="region of interest" description="Disordered" evidence="5">
    <location>
        <begin position="707"/>
        <end position="738"/>
    </location>
</feature>
<dbReference type="InterPro" id="IPR018289">
    <property type="entry name" value="MULE_transposase_dom"/>
</dbReference>
<accession>A0AB40D2E0</accession>
<dbReference type="SMART" id="SM00575">
    <property type="entry name" value="ZnF_PMZ"/>
    <property type="match status" value="1"/>
</dbReference>
<dbReference type="Proteomes" id="UP001515500">
    <property type="component" value="Chromosome 18"/>
</dbReference>
<feature type="region of interest" description="Disordered" evidence="5">
    <location>
        <begin position="630"/>
        <end position="674"/>
    </location>
</feature>
<evidence type="ECO:0000256" key="3">
    <source>
        <dbReference type="ARBA" id="ARBA00022833"/>
    </source>
</evidence>
<evidence type="ECO:0000256" key="1">
    <source>
        <dbReference type="ARBA" id="ARBA00022723"/>
    </source>
</evidence>